<proteinExistence type="predicted"/>
<dbReference type="InterPro" id="IPR022458">
    <property type="entry name" value="Conjugative_coupling_TraG/TraD"/>
</dbReference>
<evidence type="ECO:0000259" key="3">
    <source>
        <dbReference type="Pfam" id="PF12696"/>
    </source>
</evidence>
<dbReference type="NCBIfam" id="TIGR03754">
    <property type="entry name" value="conj_TOL_TraD"/>
    <property type="match status" value="1"/>
</dbReference>
<keyword evidence="2" id="KW-0472">Membrane</keyword>
<dbReference type="NCBIfam" id="TIGR03743">
    <property type="entry name" value="SXT_TraD"/>
    <property type="match status" value="1"/>
</dbReference>
<evidence type="ECO:0000313" key="4">
    <source>
        <dbReference type="EMBL" id="HAG0927929.1"/>
    </source>
</evidence>
<feature type="transmembrane region" description="Helical" evidence="2">
    <location>
        <begin position="43"/>
        <end position="60"/>
    </location>
</feature>
<dbReference type="SUPFAM" id="SSF52540">
    <property type="entry name" value="P-loop containing nucleoside triphosphate hydrolases"/>
    <property type="match status" value="1"/>
</dbReference>
<dbReference type="InterPro" id="IPR032689">
    <property type="entry name" value="TraG-D_C"/>
</dbReference>
<organism evidence="4">
    <name type="scientific">Salmonella enterica</name>
    <name type="common">Salmonella choleraesuis</name>
    <dbReference type="NCBI Taxonomy" id="28901"/>
    <lineage>
        <taxon>Bacteria</taxon>
        <taxon>Pseudomonadati</taxon>
        <taxon>Pseudomonadota</taxon>
        <taxon>Gammaproteobacteria</taxon>
        <taxon>Enterobacterales</taxon>
        <taxon>Enterobacteriaceae</taxon>
        <taxon>Salmonella</taxon>
    </lineage>
</organism>
<sequence>MSDRYVMEALLRPAVELNTAVAAGCAAFVCVSAPWAVALAPSVSYMTAGVFVALAAVRTRQGLKILRYRRNLKRLPRYVMTSRQVPVSRYRLFLGKGFAWEQKHLQRLLETRRPEVQAFLLPSLPYRLARRTERWSEYRLPWLSRILRTDTPFNPVRPLPPAGGNPAIHGVEPDEETVSMDLGERVGHMLVLGTTRVGKTRLAELLITQDIRRGNTVVVIDPKGDADLLRRVWAEAHRTGRQNELFVFHLGWSEISARYNGIGRFGRTSEVPGRLANQLSGEGNSAAFREFAWRVVNIIAQALVALGERPDYNLVRRYVMNITGLYERYVEWYLREHAPHLLAVVDQQVALLSQVNQSKGIPDHILRRAAITQVLESPEGQALEDTVLESLSNAVRYDQKYFDKIVASLLPLLEKLTSGKMASLLSPDCRDMNDRRPLLDWQQVIRNKGIVYIGLDAMSDADVASAVGNSMFADLVSVAGHIYKFGHEGDLPAPAGKAKKPSISLHCDEFNELMGPEFIPMVNKGGGAGIEVTAYTQTWSDIEARIGNAAKAAQVTGNFNTLIMLRVREKMTAELLTSQLPEVDVYTKTLVSGFTDISNPEQGAHFTSNTQDRVSSVRMPLISTAELISLPKGQAFALLEGGKLWKIRMPLPSDADDVVMPPDMETMVTAMRQGYRTGESWWPSITTLPAPAGEPVSPDPEPQIPRTVCTPVPAGAIPSQESQGPEVTGESAQEQKEDDA</sequence>
<dbReference type="EMBL" id="DAAXGR010000004">
    <property type="protein sequence ID" value="HAG0927929.1"/>
    <property type="molecule type" value="Genomic_DNA"/>
</dbReference>
<evidence type="ECO:0000256" key="2">
    <source>
        <dbReference type="SAM" id="Phobius"/>
    </source>
</evidence>
<feature type="region of interest" description="Disordered" evidence="1">
    <location>
        <begin position="687"/>
        <end position="740"/>
    </location>
</feature>
<reference evidence="4" key="2">
    <citation type="submission" date="2020-02" db="EMBL/GenBank/DDBJ databases">
        <authorList>
            <consortium name="NCBI Pathogen Detection Project"/>
        </authorList>
    </citation>
    <scope>NUCLEOTIDE SEQUENCE</scope>
    <source>
        <strain evidence="4">MA.CK_94/00004459</strain>
    </source>
</reference>
<dbReference type="PANTHER" id="PTHR30121:SF6">
    <property type="entry name" value="SLR6007 PROTEIN"/>
    <property type="match status" value="1"/>
</dbReference>
<dbReference type="Gene3D" id="3.40.50.300">
    <property type="entry name" value="P-loop containing nucleotide triphosphate hydrolases"/>
    <property type="match status" value="2"/>
</dbReference>
<dbReference type="CDD" id="cd01127">
    <property type="entry name" value="TrwB_TraG_TraD_VirD4"/>
    <property type="match status" value="2"/>
</dbReference>
<dbReference type="Pfam" id="PF12696">
    <property type="entry name" value="TraG-D_C"/>
    <property type="match status" value="1"/>
</dbReference>
<gene>
    <name evidence="4" type="primary">traD</name>
    <name evidence="4" type="ORF">G8S40_001910</name>
</gene>
<keyword evidence="2" id="KW-0812">Transmembrane</keyword>
<protein>
    <submittedName>
        <fullName evidence="4">Type IV conjugative transfer system coupling protein TraD</fullName>
    </submittedName>
</protein>
<dbReference type="InterPro" id="IPR027417">
    <property type="entry name" value="P-loop_NTPase"/>
</dbReference>
<dbReference type="PANTHER" id="PTHR30121">
    <property type="entry name" value="UNCHARACTERIZED PROTEIN YJGR-RELATED"/>
    <property type="match status" value="1"/>
</dbReference>
<feature type="domain" description="TraD/TraG TraM recognition site" evidence="3">
    <location>
        <begin position="505"/>
        <end position="632"/>
    </location>
</feature>
<dbReference type="InterPro" id="IPR051162">
    <property type="entry name" value="T4SS_component"/>
</dbReference>
<evidence type="ECO:0000256" key="1">
    <source>
        <dbReference type="SAM" id="MobiDB-lite"/>
    </source>
</evidence>
<comment type="caution">
    <text evidence="4">The sequence shown here is derived from an EMBL/GenBank/DDBJ whole genome shotgun (WGS) entry which is preliminary data.</text>
</comment>
<dbReference type="InterPro" id="IPR022503">
    <property type="entry name" value="Conj_coupling_TraG/TraD_PFGI-1"/>
</dbReference>
<reference evidence="4" key="1">
    <citation type="journal article" date="2018" name="Genome Biol.">
        <title>SKESA: strategic k-mer extension for scrupulous assemblies.</title>
        <authorList>
            <person name="Souvorov A."/>
            <person name="Agarwala R."/>
            <person name="Lipman D.J."/>
        </authorList>
    </citation>
    <scope>NUCLEOTIDE SEQUENCE</scope>
    <source>
        <strain evidence="4">MA.CK_94/00004459</strain>
    </source>
</reference>
<name>A0A758AK76_SALER</name>
<keyword evidence="2" id="KW-1133">Transmembrane helix</keyword>
<accession>A0A758AK76</accession>
<dbReference type="AlphaFoldDB" id="A0A758AK76"/>